<accession>A0A0J6T541</accession>
<organism evidence="3 4">
    <name type="scientific">Methylobacterium variabile</name>
    <dbReference type="NCBI Taxonomy" id="298794"/>
    <lineage>
        <taxon>Bacteria</taxon>
        <taxon>Pseudomonadati</taxon>
        <taxon>Pseudomonadota</taxon>
        <taxon>Alphaproteobacteria</taxon>
        <taxon>Hyphomicrobiales</taxon>
        <taxon>Methylobacteriaceae</taxon>
        <taxon>Methylobacterium</taxon>
    </lineage>
</organism>
<proteinExistence type="predicted"/>
<name>A0A0J6T541_9HYPH</name>
<feature type="signal peptide" evidence="2">
    <location>
        <begin position="1"/>
        <end position="23"/>
    </location>
</feature>
<dbReference type="EMBL" id="LABY01000018">
    <property type="protein sequence ID" value="KMO42535.1"/>
    <property type="molecule type" value="Genomic_DNA"/>
</dbReference>
<feature type="chain" id="PRO_5005282219" evidence="2">
    <location>
        <begin position="24"/>
        <end position="75"/>
    </location>
</feature>
<reference evidence="3 4" key="1">
    <citation type="submission" date="2015-03" db="EMBL/GenBank/DDBJ databases">
        <title>Genome sequencing of Methylobacterium variabile DSM 16961.</title>
        <authorList>
            <person name="Chaudhry V."/>
            <person name="Patil P.B."/>
        </authorList>
    </citation>
    <scope>NUCLEOTIDE SEQUENCE [LARGE SCALE GENOMIC DNA]</scope>
    <source>
        <strain evidence="3 4">DSM 16961</strain>
    </source>
</reference>
<evidence type="ECO:0000313" key="4">
    <source>
        <dbReference type="Proteomes" id="UP000035955"/>
    </source>
</evidence>
<dbReference type="AlphaFoldDB" id="A0A0J6T541"/>
<sequence length="75" mass="7710">MKAFLVAVAAALVLATAASFLLAENQRFAYQAFATSGARVSDPGTNLVGPRWTGDIKEPGQGNHKPAGHKAEAGS</sequence>
<feature type="region of interest" description="Disordered" evidence="1">
    <location>
        <begin position="44"/>
        <end position="75"/>
    </location>
</feature>
<evidence type="ECO:0000256" key="2">
    <source>
        <dbReference type="SAM" id="SignalP"/>
    </source>
</evidence>
<protein>
    <submittedName>
        <fullName evidence="3">Uncharacterized protein</fullName>
    </submittedName>
</protein>
<comment type="caution">
    <text evidence="3">The sequence shown here is derived from an EMBL/GenBank/DDBJ whole genome shotgun (WGS) entry which is preliminary data.</text>
</comment>
<dbReference type="RefSeq" id="WP_048442648.1">
    <property type="nucleotide sequence ID" value="NZ_LABY01000018.1"/>
</dbReference>
<dbReference type="OrthoDB" id="8002257at2"/>
<keyword evidence="2" id="KW-0732">Signal</keyword>
<gene>
    <name evidence="3" type="ORF">VQ02_02840</name>
</gene>
<evidence type="ECO:0000313" key="3">
    <source>
        <dbReference type="EMBL" id="KMO42535.1"/>
    </source>
</evidence>
<dbReference type="Proteomes" id="UP000035955">
    <property type="component" value="Unassembled WGS sequence"/>
</dbReference>
<keyword evidence="4" id="KW-1185">Reference proteome</keyword>
<evidence type="ECO:0000256" key="1">
    <source>
        <dbReference type="SAM" id="MobiDB-lite"/>
    </source>
</evidence>
<dbReference type="PATRIC" id="fig|298794.3.peg.2386"/>